<gene>
    <name evidence="4" type="ORF">N4T19_10565</name>
</gene>
<sequence>MNFLKNICIFRVSMLGIAITAALPAFAAPQVFDTPGVHTYSVPAGTGSLQVIIKGAAGGAGGWDDAKGGDGVGGTVVTATIAVRGGETVNLLVGEGGEGALGTPKASYGVGAAGGGDGTRQDAGSVTSPLPGSGGRGGNMGTLNISPGGAGGGGASQLVVAGAAITAGGGGGGGSNSRIRGTSGTWNVPGSPAVNNLVLNAQDAQCATAAVGGNGEDGGNVDGAGGSGGGGSYAGHGGAGGVHGVDRSVDTNGAPGVSGDSCFLDAGSYKITEASTSLGNPSVAANVKGVANPSGENGSISITAVPAPPNNAPSAVPVLSGDATVGQVLTGSYSYSDSESDPEDVSPTGTQYVWVRSDTPGLTASSQGTSLKSGVTSGVPSTYTLVAADISQYLSYCVTPAAQSGVSLGTEVCSDALGPITDATPLPSKPTSVPSLGEWSLIGLSSIVAMIGLMRTRRRQG</sequence>
<accession>A0ABY6A2J8</accession>
<keyword evidence="2" id="KW-0732">Signal</keyword>
<evidence type="ECO:0000313" key="5">
    <source>
        <dbReference type="Proteomes" id="UP001058290"/>
    </source>
</evidence>
<feature type="chain" id="PRO_5046958539" evidence="2">
    <location>
        <begin position="28"/>
        <end position="461"/>
    </location>
</feature>
<dbReference type="Gene3D" id="2.60.40.2700">
    <property type="match status" value="1"/>
</dbReference>
<dbReference type="RefSeq" id="WP_260720175.1">
    <property type="nucleotide sequence ID" value="NZ_CP104377.1"/>
</dbReference>
<feature type="domain" description="IPTL-CTERM protein sorting" evidence="3">
    <location>
        <begin position="431"/>
        <end position="458"/>
    </location>
</feature>
<evidence type="ECO:0000259" key="3">
    <source>
        <dbReference type="Pfam" id="PF18203"/>
    </source>
</evidence>
<name>A0ABY6A2J8_9BURK</name>
<dbReference type="NCBIfam" id="TIGR04174">
    <property type="entry name" value="IPTL_CTERM"/>
    <property type="match status" value="1"/>
</dbReference>
<evidence type="ECO:0000256" key="2">
    <source>
        <dbReference type="SAM" id="SignalP"/>
    </source>
</evidence>
<dbReference type="InterPro" id="IPR026442">
    <property type="entry name" value="IPTL_CTERM"/>
</dbReference>
<keyword evidence="5" id="KW-1185">Reference proteome</keyword>
<organism evidence="4 5">
    <name type="scientific">Comamonas squillarum</name>
    <dbReference type="NCBI Taxonomy" id="2977320"/>
    <lineage>
        <taxon>Bacteria</taxon>
        <taxon>Pseudomonadati</taxon>
        <taxon>Pseudomonadota</taxon>
        <taxon>Betaproteobacteria</taxon>
        <taxon>Burkholderiales</taxon>
        <taxon>Comamonadaceae</taxon>
        <taxon>Comamonas</taxon>
    </lineage>
</organism>
<feature type="region of interest" description="Disordered" evidence="1">
    <location>
        <begin position="112"/>
        <end position="142"/>
    </location>
</feature>
<feature type="signal peptide" evidence="2">
    <location>
        <begin position="1"/>
        <end position="27"/>
    </location>
</feature>
<evidence type="ECO:0000313" key="4">
    <source>
        <dbReference type="EMBL" id="UXC20513.1"/>
    </source>
</evidence>
<proteinExistence type="predicted"/>
<dbReference type="EMBL" id="CP104377">
    <property type="protein sequence ID" value="UXC20513.1"/>
    <property type="molecule type" value="Genomic_DNA"/>
</dbReference>
<dbReference type="Pfam" id="PF18203">
    <property type="entry name" value="IPTL-CTERM"/>
    <property type="match status" value="1"/>
</dbReference>
<protein>
    <submittedName>
        <fullName evidence="4">IPTL-CTERM sorting domain-containing protein</fullName>
    </submittedName>
</protein>
<dbReference type="Proteomes" id="UP001058290">
    <property type="component" value="Chromosome"/>
</dbReference>
<evidence type="ECO:0000256" key="1">
    <source>
        <dbReference type="SAM" id="MobiDB-lite"/>
    </source>
</evidence>
<reference evidence="4" key="1">
    <citation type="submission" date="2022-09" db="EMBL/GenBank/DDBJ databases">
        <title>Bacterial diversity in gut of crayfish and pufferfish.</title>
        <authorList>
            <person name="Huang Y."/>
        </authorList>
    </citation>
    <scope>NUCLEOTIDE SEQUENCE</scope>
    <source>
        <strain evidence="4">PR12</strain>
    </source>
</reference>